<sequence length="127" mass="14026">MVGGFNHNFCYQGQTFHLQTEDSGPVRARITSLLYLGGTIIARQNFDYPDWRELPDLTARVEAQMKSQHKQLLRDLHRGAFDDRIAAVSGALPAGPAVAEPPVQEAVAAPEPELEALVRAYLRAGRD</sequence>
<accession>A0A1G6XSA2</accession>
<evidence type="ECO:0000313" key="2">
    <source>
        <dbReference type="Proteomes" id="UP000243205"/>
    </source>
</evidence>
<dbReference type="RefSeq" id="WP_092075660.1">
    <property type="nucleotide sequence ID" value="NZ_FNAQ01000001.1"/>
</dbReference>
<dbReference type="Proteomes" id="UP000243205">
    <property type="component" value="Unassembled WGS sequence"/>
</dbReference>
<gene>
    <name evidence="1" type="ORF">SAMN05661003_101374</name>
</gene>
<keyword evidence="2" id="KW-1185">Reference proteome</keyword>
<organism evidence="1 2">
    <name type="scientific">Desulfuromonas thiophila</name>
    <dbReference type="NCBI Taxonomy" id="57664"/>
    <lineage>
        <taxon>Bacteria</taxon>
        <taxon>Pseudomonadati</taxon>
        <taxon>Thermodesulfobacteriota</taxon>
        <taxon>Desulfuromonadia</taxon>
        <taxon>Desulfuromonadales</taxon>
        <taxon>Desulfuromonadaceae</taxon>
        <taxon>Desulfuromonas</taxon>
    </lineage>
</organism>
<name>A0A1G6XSA2_9BACT</name>
<dbReference type="EMBL" id="FNAQ01000001">
    <property type="protein sequence ID" value="SDD81020.1"/>
    <property type="molecule type" value="Genomic_DNA"/>
</dbReference>
<dbReference type="STRING" id="57664.SAMN05661003_101374"/>
<proteinExistence type="predicted"/>
<dbReference type="OrthoDB" id="5381599at2"/>
<protein>
    <submittedName>
        <fullName evidence="1">Uncharacterized protein</fullName>
    </submittedName>
</protein>
<evidence type="ECO:0000313" key="1">
    <source>
        <dbReference type="EMBL" id="SDD81020.1"/>
    </source>
</evidence>
<dbReference type="AlphaFoldDB" id="A0A1G6XSA2"/>
<reference evidence="2" key="1">
    <citation type="submission" date="2016-10" db="EMBL/GenBank/DDBJ databases">
        <authorList>
            <person name="Varghese N."/>
            <person name="Submissions S."/>
        </authorList>
    </citation>
    <scope>NUCLEOTIDE SEQUENCE [LARGE SCALE GENOMIC DNA]</scope>
    <source>
        <strain evidence="2">DSM 8987</strain>
    </source>
</reference>